<dbReference type="GO" id="GO:0016831">
    <property type="term" value="F:carboxy-lyase activity"/>
    <property type="evidence" value="ECO:0007669"/>
    <property type="project" value="InterPro"/>
</dbReference>
<dbReference type="GO" id="GO:0005737">
    <property type="term" value="C:cytoplasm"/>
    <property type="evidence" value="ECO:0007669"/>
    <property type="project" value="TreeGrafter"/>
</dbReference>
<proteinExistence type="predicted"/>
<comment type="caution">
    <text evidence="3">The sequence shown here is derived from an EMBL/GenBank/DDBJ whole genome shotgun (WGS) entry which is preliminary data.</text>
</comment>
<dbReference type="CDD" id="cd01292">
    <property type="entry name" value="metallo-dependent_hydrolases"/>
    <property type="match status" value="1"/>
</dbReference>
<dbReference type="InterPro" id="IPR032466">
    <property type="entry name" value="Metal_Hydrolase"/>
</dbReference>
<evidence type="ECO:0000313" key="4">
    <source>
        <dbReference type="Proteomes" id="UP000772181"/>
    </source>
</evidence>
<dbReference type="EMBL" id="JACQWF010000112">
    <property type="protein sequence ID" value="MBI4595201.1"/>
    <property type="molecule type" value="Genomic_DNA"/>
</dbReference>
<evidence type="ECO:0000313" key="3">
    <source>
        <dbReference type="EMBL" id="MBI4595201.1"/>
    </source>
</evidence>
<accession>A0A933LQD0</accession>
<dbReference type="Proteomes" id="UP000772181">
    <property type="component" value="Unassembled WGS sequence"/>
</dbReference>
<dbReference type="AlphaFoldDB" id="A0A933LQD0"/>
<feature type="domain" description="Amidohydrolase-related" evidence="2">
    <location>
        <begin position="21"/>
        <end position="194"/>
    </location>
</feature>
<reference evidence="3" key="1">
    <citation type="submission" date="2020-07" db="EMBL/GenBank/DDBJ databases">
        <title>Huge and variable diversity of episymbiotic CPR bacteria and DPANN archaea in groundwater ecosystems.</title>
        <authorList>
            <person name="He C.Y."/>
            <person name="Keren R."/>
            <person name="Whittaker M."/>
            <person name="Farag I.F."/>
            <person name="Doudna J."/>
            <person name="Cate J.H.D."/>
            <person name="Banfield J.F."/>
        </authorList>
    </citation>
    <scope>NUCLEOTIDE SEQUENCE</scope>
    <source>
        <strain evidence="3">NC_groundwater_1482_Ag_S-0.65um_47_24</strain>
    </source>
</reference>
<dbReference type="SUPFAM" id="SSF51556">
    <property type="entry name" value="Metallo-dependent hydrolases"/>
    <property type="match status" value="1"/>
</dbReference>
<protein>
    <submittedName>
        <fullName evidence="3">Amidohydrolase</fullName>
    </submittedName>
</protein>
<dbReference type="Gene3D" id="3.20.20.140">
    <property type="entry name" value="Metal-dependent hydrolases"/>
    <property type="match status" value="1"/>
</dbReference>
<dbReference type="PANTHER" id="PTHR21240:SF28">
    <property type="entry name" value="ISO-OROTATE DECARBOXYLASE (EUROFUNG)"/>
    <property type="match status" value="1"/>
</dbReference>
<gene>
    <name evidence="3" type="ORF">HY730_02360</name>
</gene>
<evidence type="ECO:0000259" key="2">
    <source>
        <dbReference type="Pfam" id="PF04909"/>
    </source>
</evidence>
<dbReference type="GO" id="GO:0016787">
    <property type="term" value="F:hydrolase activity"/>
    <property type="evidence" value="ECO:0007669"/>
    <property type="project" value="InterPro"/>
</dbReference>
<dbReference type="InterPro" id="IPR006680">
    <property type="entry name" value="Amidohydro-rel"/>
</dbReference>
<dbReference type="GO" id="GO:0019748">
    <property type="term" value="P:secondary metabolic process"/>
    <property type="evidence" value="ECO:0007669"/>
    <property type="project" value="TreeGrafter"/>
</dbReference>
<organism evidence="3 4">
    <name type="scientific">Tectimicrobiota bacterium</name>
    <dbReference type="NCBI Taxonomy" id="2528274"/>
    <lineage>
        <taxon>Bacteria</taxon>
        <taxon>Pseudomonadati</taxon>
        <taxon>Nitrospinota/Tectimicrobiota group</taxon>
        <taxon>Candidatus Tectimicrobiota</taxon>
    </lineage>
</organism>
<name>A0A933LQD0_UNCTE</name>
<evidence type="ECO:0000256" key="1">
    <source>
        <dbReference type="ARBA" id="ARBA00023239"/>
    </source>
</evidence>
<dbReference type="InterPro" id="IPR032465">
    <property type="entry name" value="ACMSD"/>
</dbReference>
<sequence>MGYDTIIKAVLEKIRKVGDDNLIDVIETSLRECGVVGFKLHPLVQRIPPDDERLFPAYERLIELGRPVIFHTGSAHGYDEPSAAHHLRAVLHRYSSLHGVVAHLGMFEFDLFMDLMEEYPTLWADLTMVFANARGYGYTAEVDRLLRLQDRLMWGTDFPNTFLPPEKVASNLIALGLGRPFCEKIFHDNAERFLTQFAPS</sequence>
<dbReference type="PANTHER" id="PTHR21240">
    <property type="entry name" value="2-AMINO-3-CARBOXYLMUCONATE-6-SEMIALDEHYDE DECARBOXYLASE"/>
    <property type="match status" value="1"/>
</dbReference>
<dbReference type="Pfam" id="PF04909">
    <property type="entry name" value="Amidohydro_2"/>
    <property type="match status" value="1"/>
</dbReference>
<keyword evidence="1" id="KW-0456">Lyase</keyword>